<reference evidence="3 4" key="1">
    <citation type="submission" date="2019-10" db="EMBL/GenBank/DDBJ databases">
        <title>Pseudopuniceibacterium sp. HQ09 islated from Antarctica.</title>
        <authorList>
            <person name="Liao L."/>
            <person name="Su S."/>
            <person name="Chen B."/>
            <person name="Yu Y."/>
        </authorList>
    </citation>
    <scope>NUCLEOTIDE SEQUENCE [LARGE SCALE GENOMIC DNA]</scope>
    <source>
        <strain evidence="3 4">HQ09</strain>
    </source>
</reference>
<dbReference type="GO" id="GO:0004040">
    <property type="term" value="F:amidase activity"/>
    <property type="evidence" value="ECO:0007669"/>
    <property type="project" value="UniProtKB-EC"/>
</dbReference>
<dbReference type="NCBIfam" id="NF004815">
    <property type="entry name" value="PRK06169.1"/>
    <property type="match status" value="1"/>
</dbReference>
<feature type="domain" description="Amidase" evidence="2">
    <location>
        <begin position="40"/>
        <end position="463"/>
    </location>
</feature>
<accession>A0A7L9WLV5</accession>
<evidence type="ECO:0000313" key="3">
    <source>
        <dbReference type="EMBL" id="QOL80824.1"/>
    </source>
</evidence>
<dbReference type="InterPro" id="IPR023631">
    <property type="entry name" value="Amidase_dom"/>
</dbReference>
<keyword evidence="4" id="KW-1185">Reference proteome</keyword>
<dbReference type="RefSeq" id="WP_193083143.1">
    <property type="nucleotide sequence ID" value="NZ_CP045201.1"/>
</dbReference>
<dbReference type="AlphaFoldDB" id="A0A7L9WLV5"/>
<dbReference type="Gene3D" id="3.90.1300.10">
    <property type="entry name" value="Amidase signature (AS) domain"/>
    <property type="match status" value="1"/>
</dbReference>
<dbReference type="Pfam" id="PF01425">
    <property type="entry name" value="Amidase"/>
    <property type="match status" value="1"/>
</dbReference>
<protein>
    <submittedName>
        <fullName evidence="3">Amidase</fullName>
        <ecNumber evidence="3">3.5.1.4</ecNumber>
    </submittedName>
</protein>
<dbReference type="PANTHER" id="PTHR11895">
    <property type="entry name" value="TRANSAMIDASE"/>
    <property type="match status" value="1"/>
</dbReference>
<dbReference type="Proteomes" id="UP000594118">
    <property type="component" value="Chromosome"/>
</dbReference>
<dbReference type="SUPFAM" id="SSF75304">
    <property type="entry name" value="Amidase signature (AS) enzymes"/>
    <property type="match status" value="1"/>
</dbReference>
<dbReference type="EMBL" id="CP045201">
    <property type="protein sequence ID" value="QOL80824.1"/>
    <property type="molecule type" value="Genomic_DNA"/>
</dbReference>
<name>A0A7L9WLV5_9RHOB</name>
<sequence length="478" mass="50612">MDDAVLKTQTLPSSDASEICRMSAADLTLAYASGALSPVEATRAALERSEQAQARCNAFTLIDHDAALTAAFASEARWRAGTALSAIDGVPGTIKDIVTVAGWPLSNGSTLCPDSPCAEDAPSVARLRKAGMVMLGVTTTPEFGWKALTDSPRWGITRNPWDLSLTPGGSSGGAAVAASMGAGVLHLGTDGAGSIRIPAAFTGIAGIKPTFGRVPAYPASAFGTVAHIGPMARRVEDVELMLSAMSGRDRRDWFQGEGQLHQLKQHETTPAGLHIAVWKTPPGGAVDPDVAAHFERSLARFEAAGAILEEIDLPMLDDLYGIATRLWFSSARVRLEGAGALDTLDHDSIDPGLLEIAEDAAHWSTGDYLRTVSQRAEFGAAMDRLTERFAYILAPACTVLPFEAGHDVPPGSGMDRWFRWAGFSYPINLSQQPAAVVPAGLSANGLPQSLQIISARGRDSAVLALAKWWQRHDPDNLL</sequence>
<gene>
    <name evidence="3" type="ORF">F3W81_08355</name>
</gene>
<dbReference type="InterPro" id="IPR036928">
    <property type="entry name" value="AS_sf"/>
</dbReference>
<evidence type="ECO:0000256" key="1">
    <source>
        <dbReference type="ARBA" id="ARBA00009199"/>
    </source>
</evidence>
<dbReference type="EC" id="3.5.1.4" evidence="3"/>
<keyword evidence="3" id="KW-0378">Hydrolase</keyword>
<dbReference type="KEGG" id="pshq:F3W81_08355"/>
<dbReference type="InterPro" id="IPR000120">
    <property type="entry name" value="Amidase"/>
</dbReference>
<comment type="similarity">
    <text evidence="1">Belongs to the amidase family.</text>
</comment>
<dbReference type="PANTHER" id="PTHR11895:SF7">
    <property type="entry name" value="GLUTAMYL-TRNA(GLN) AMIDOTRANSFERASE SUBUNIT A, MITOCHONDRIAL"/>
    <property type="match status" value="1"/>
</dbReference>
<evidence type="ECO:0000313" key="4">
    <source>
        <dbReference type="Proteomes" id="UP000594118"/>
    </source>
</evidence>
<evidence type="ECO:0000259" key="2">
    <source>
        <dbReference type="Pfam" id="PF01425"/>
    </source>
</evidence>
<proteinExistence type="inferred from homology"/>
<organism evidence="3 4">
    <name type="scientific">Pseudooceanicola spongiae</name>
    <dbReference type="NCBI Taxonomy" id="2613965"/>
    <lineage>
        <taxon>Bacteria</taxon>
        <taxon>Pseudomonadati</taxon>
        <taxon>Pseudomonadota</taxon>
        <taxon>Alphaproteobacteria</taxon>
        <taxon>Rhodobacterales</taxon>
        <taxon>Paracoccaceae</taxon>
        <taxon>Pseudooceanicola</taxon>
    </lineage>
</organism>